<dbReference type="OrthoDB" id="9801098at2"/>
<dbReference type="InterPro" id="IPR052341">
    <property type="entry name" value="LOG_family_nucleotidases"/>
</dbReference>
<dbReference type="EMBL" id="CP036289">
    <property type="protein sequence ID" value="QDU76417.1"/>
    <property type="molecule type" value="Genomic_DNA"/>
</dbReference>
<organism evidence="4 5">
    <name type="scientific">Bremerella volcania</name>
    <dbReference type="NCBI Taxonomy" id="2527984"/>
    <lineage>
        <taxon>Bacteria</taxon>
        <taxon>Pseudomonadati</taxon>
        <taxon>Planctomycetota</taxon>
        <taxon>Planctomycetia</taxon>
        <taxon>Pirellulales</taxon>
        <taxon>Pirellulaceae</taxon>
        <taxon>Bremerella</taxon>
    </lineage>
</organism>
<evidence type="ECO:0000256" key="1">
    <source>
        <dbReference type="ARBA" id="ARBA00000274"/>
    </source>
</evidence>
<dbReference type="RefSeq" id="WP_144974518.1">
    <property type="nucleotide sequence ID" value="NZ_CP036289.1"/>
</dbReference>
<dbReference type="Gene3D" id="3.40.50.450">
    <property type="match status" value="1"/>
</dbReference>
<dbReference type="PANTHER" id="PTHR43393:SF3">
    <property type="entry name" value="LYSINE DECARBOXYLASE-LIKE PROTEIN"/>
    <property type="match status" value="1"/>
</dbReference>
<dbReference type="SUPFAM" id="SSF102405">
    <property type="entry name" value="MCP/YpsA-like"/>
    <property type="match status" value="1"/>
</dbReference>
<comment type="catalytic activity">
    <reaction evidence="1">
        <text>AMP + H2O = D-ribose 5-phosphate + adenine</text>
        <dbReference type="Rhea" id="RHEA:20129"/>
        <dbReference type="ChEBI" id="CHEBI:15377"/>
        <dbReference type="ChEBI" id="CHEBI:16708"/>
        <dbReference type="ChEBI" id="CHEBI:78346"/>
        <dbReference type="ChEBI" id="CHEBI:456215"/>
        <dbReference type="EC" id="3.2.2.4"/>
    </reaction>
</comment>
<gene>
    <name evidence="4" type="ORF">Pan97_34660</name>
</gene>
<protein>
    <recommendedName>
        <fullName evidence="3">AMP nucleosidase</fullName>
        <ecNumber evidence="2">3.2.2.4</ecNumber>
    </recommendedName>
    <alternativeName>
        <fullName evidence="3">AMP nucleosidase</fullName>
    </alternativeName>
</protein>
<sequence>MMNPQEQENLEQIVNSPSYVLPELDTDFLQSEEMRGLRMQLEYTKPELYLRRKKINSTIILFGGTQIVEQSKAQEHLDKLRHQREREGGRPELERAIHRAERQLAKSRYYDEARDFASLVSRHSYNNDRYDYVIVTGGGPGIMEAGNRGAHDVGAPSIGLNITLPEEQHPNPYITPGLCFMFHYFAMRKMHFLMRAKALVVFPGGFGTFDELFDALTLRQTDRMQAIPIILYGREYWKQAINFEFLADEAVIRDEHLELLSFADSPTEAWKIIQKFHEANPEAKVIAP</sequence>
<dbReference type="InterPro" id="IPR031100">
    <property type="entry name" value="LOG_fam"/>
</dbReference>
<evidence type="ECO:0000256" key="3">
    <source>
        <dbReference type="ARBA" id="ARBA00031983"/>
    </source>
</evidence>
<keyword evidence="5" id="KW-1185">Reference proteome</keyword>
<dbReference type="GO" id="GO:0008714">
    <property type="term" value="F:AMP nucleosidase activity"/>
    <property type="evidence" value="ECO:0007669"/>
    <property type="project" value="UniProtKB-EC"/>
</dbReference>
<reference evidence="5" key="1">
    <citation type="submission" date="2019-02" db="EMBL/GenBank/DDBJ databases">
        <title>Deep-cultivation of Planctomycetes and their phenomic and genomic characterization uncovers novel biology.</title>
        <authorList>
            <person name="Wiegand S."/>
            <person name="Jogler M."/>
            <person name="Boedeker C."/>
            <person name="Pinto D."/>
            <person name="Vollmers J."/>
            <person name="Rivas-Marin E."/>
            <person name="Kohn T."/>
            <person name="Peeters S.H."/>
            <person name="Heuer A."/>
            <person name="Rast P."/>
            <person name="Oberbeckmann S."/>
            <person name="Bunk B."/>
            <person name="Jeske O."/>
            <person name="Meyerdierks A."/>
            <person name="Storesund J.E."/>
            <person name="Kallscheuer N."/>
            <person name="Luecker S."/>
            <person name="Lage O.M."/>
            <person name="Pohl T."/>
            <person name="Merkel B.J."/>
            <person name="Hornburger P."/>
            <person name="Mueller R.-W."/>
            <person name="Bruemmer F."/>
            <person name="Labrenz M."/>
            <person name="Spormann A.M."/>
            <person name="Op den Camp H."/>
            <person name="Overmann J."/>
            <person name="Amann R."/>
            <person name="Jetten M.S.M."/>
            <person name="Mascher T."/>
            <person name="Medema M.H."/>
            <person name="Devos D.P."/>
            <person name="Kaster A.-K."/>
            <person name="Ovreas L."/>
            <person name="Rohde M."/>
            <person name="Galperin M.Y."/>
            <person name="Jogler C."/>
        </authorList>
    </citation>
    <scope>NUCLEOTIDE SEQUENCE [LARGE SCALE GENOMIC DNA]</scope>
    <source>
        <strain evidence="5">Pan97</strain>
    </source>
</reference>
<accession>A0A518CB25</accession>
<proteinExistence type="predicted"/>
<dbReference type="EC" id="3.2.2.4" evidence="2"/>
<evidence type="ECO:0000313" key="5">
    <source>
        <dbReference type="Proteomes" id="UP000318626"/>
    </source>
</evidence>
<dbReference type="Proteomes" id="UP000318626">
    <property type="component" value="Chromosome"/>
</dbReference>
<name>A0A518CB25_9BACT</name>
<evidence type="ECO:0000256" key="2">
    <source>
        <dbReference type="ARBA" id="ARBA00011985"/>
    </source>
</evidence>
<dbReference type="AlphaFoldDB" id="A0A518CB25"/>
<dbReference type="Pfam" id="PF03641">
    <property type="entry name" value="Lysine_decarbox"/>
    <property type="match status" value="1"/>
</dbReference>
<evidence type="ECO:0000313" key="4">
    <source>
        <dbReference type="EMBL" id="QDU76417.1"/>
    </source>
</evidence>
<dbReference type="GO" id="GO:0005829">
    <property type="term" value="C:cytosol"/>
    <property type="evidence" value="ECO:0007669"/>
    <property type="project" value="TreeGrafter"/>
</dbReference>
<dbReference type="PANTHER" id="PTHR43393">
    <property type="entry name" value="CYTOKININ RIBOSIDE 5'-MONOPHOSPHATE PHOSPHORIBOHYDROLASE"/>
    <property type="match status" value="1"/>
</dbReference>
<dbReference type="KEGG" id="bvo:Pan97_34660"/>